<feature type="binding site" evidence="11">
    <location>
        <position position="65"/>
    </location>
    <ligand>
        <name>Zn(2+)</name>
        <dbReference type="ChEBI" id="CHEBI:29105"/>
        <label>1</label>
        <note>catalytic</note>
    </ligand>
</feature>
<feature type="domain" description="Metallo-beta-lactamase" evidence="12">
    <location>
        <begin position="18"/>
        <end position="195"/>
    </location>
</feature>
<evidence type="ECO:0000313" key="13">
    <source>
        <dbReference type="EMBL" id="MFC6334386.1"/>
    </source>
</evidence>
<dbReference type="InterPro" id="IPR001279">
    <property type="entry name" value="Metallo-B-lactamas"/>
</dbReference>
<feature type="binding site" evidence="11">
    <location>
        <position position="63"/>
    </location>
    <ligand>
        <name>Zn(2+)</name>
        <dbReference type="ChEBI" id="CHEBI:29105"/>
        <label>1</label>
        <note>catalytic</note>
    </ligand>
</feature>
<evidence type="ECO:0000259" key="12">
    <source>
        <dbReference type="SMART" id="SM00849"/>
    </source>
</evidence>
<keyword evidence="4 11" id="KW-0479">Metal-binding</keyword>
<comment type="caution">
    <text evidence="13">The sequence shown here is derived from an EMBL/GenBank/DDBJ whole genome shotgun (WGS) entry which is preliminary data.</text>
</comment>
<dbReference type="NCBIfam" id="NF000801">
    <property type="entry name" value="PRK00055.1-3"/>
    <property type="match status" value="1"/>
</dbReference>
<keyword evidence="7 11" id="KW-0862">Zinc</keyword>
<name>A0ABW1V822_9BACL</name>
<evidence type="ECO:0000256" key="8">
    <source>
        <dbReference type="ARBA" id="ARBA00034221"/>
    </source>
</evidence>
<comment type="catalytic activity">
    <reaction evidence="11">
        <text>Endonucleolytic cleavage of RNA, removing extra 3' nucleotides from tRNA precursor, generating 3' termini of tRNAs. A 3'-hydroxy group is left at the tRNA terminus and a 5'-phosphoryl group is left at the trailer molecule.</text>
        <dbReference type="EC" id="3.1.26.11"/>
    </reaction>
</comment>
<evidence type="ECO:0000256" key="2">
    <source>
        <dbReference type="ARBA" id="ARBA00022694"/>
    </source>
</evidence>
<dbReference type="Proteomes" id="UP001596233">
    <property type="component" value="Unassembled WGS sequence"/>
</dbReference>
<comment type="function">
    <text evidence="11">Zinc phosphodiesterase, which displays some tRNA 3'-processing endonuclease activity. Probably involved in tRNA maturation, by removing a 3'-trailer from precursor tRNA.</text>
</comment>
<dbReference type="InterPro" id="IPR036866">
    <property type="entry name" value="RibonucZ/Hydroxyglut_hydro"/>
</dbReference>
<keyword evidence="5 11" id="KW-0255">Endonuclease</keyword>
<gene>
    <name evidence="11 13" type="primary">rnz</name>
    <name evidence="13" type="ORF">ACFP56_17295</name>
</gene>
<feature type="binding site" evidence="11">
    <location>
        <position position="269"/>
    </location>
    <ligand>
        <name>Zn(2+)</name>
        <dbReference type="ChEBI" id="CHEBI:29105"/>
        <label>2</label>
        <note>catalytic</note>
    </ligand>
</feature>
<keyword evidence="2 11" id="KW-0819">tRNA processing</keyword>
<dbReference type="PANTHER" id="PTHR46018">
    <property type="entry name" value="ZINC PHOSPHODIESTERASE ELAC PROTEIN 1"/>
    <property type="match status" value="1"/>
</dbReference>
<proteinExistence type="inferred from homology"/>
<organism evidence="13 14">
    <name type="scientific">Paenibacillus septentrionalis</name>
    <dbReference type="NCBI Taxonomy" id="429342"/>
    <lineage>
        <taxon>Bacteria</taxon>
        <taxon>Bacillati</taxon>
        <taxon>Bacillota</taxon>
        <taxon>Bacilli</taxon>
        <taxon>Bacillales</taxon>
        <taxon>Paenibacillaceae</taxon>
        <taxon>Paenibacillus</taxon>
    </lineage>
</organism>
<comment type="catalytic activity">
    <reaction evidence="10">
        <text>3',5'-cyclic UMP + H2O = UMP + H(+)</text>
        <dbReference type="Rhea" id="RHEA:70575"/>
        <dbReference type="ChEBI" id="CHEBI:15377"/>
        <dbReference type="ChEBI" id="CHEBI:15378"/>
        <dbReference type="ChEBI" id="CHEBI:57865"/>
        <dbReference type="ChEBI" id="CHEBI:184387"/>
    </reaction>
    <physiologicalReaction direction="left-to-right" evidence="10">
        <dbReference type="Rhea" id="RHEA:70576"/>
    </physiologicalReaction>
</comment>
<comment type="cofactor">
    <cofactor evidence="11">
        <name>Zn(2+)</name>
        <dbReference type="ChEBI" id="CHEBI:29105"/>
    </cofactor>
    <text evidence="11">Binds 2 Zn(2+) ions.</text>
</comment>
<comment type="function">
    <text evidence="9">Counteracts the endogenous Pycsar antiviral defense system. Phosphodiesterase that enables metal-dependent hydrolysis of host cyclic nucleotide Pycsar defense signals such as cCMP and cUMP.</text>
</comment>
<evidence type="ECO:0000313" key="14">
    <source>
        <dbReference type="Proteomes" id="UP001596233"/>
    </source>
</evidence>
<feature type="binding site" evidence="11">
    <location>
        <position position="68"/>
    </location>
    <ligand>
        <name>Zn(2+)</name>
        <dbReference type="ChEBI" id="CHEBI:29105"/>
        <label>2</label>
        <note>catalytic</note>
    </ligand>
</feature>
<dbReference type="NCBIfam" id="TIGR02651">
    <property type="entry name" value="RNase_Z"/>
    <property type="match status" value="1"/>
</dbReference>
<dbReference type="SUPFAM" id="SSF56281">
    <property type="entry name" value="Metallo-hydrolase/oxidoreductase"/>
    <property type="match status" value="1"/>
</dbReference>
<evidence type="ECO:0000256" key="11">
    <source>
        <dbReference type="HAMAP-Rule" id="MF_01818"/>
    </source>
</evidence>
<evidence type="ECO:0000256" key="10">
    <source>
        <dbReference type="ARBA" id="ARBA00048505"/>
    </source>
</evidence>
<dbReference type="HAMAP" id="MF_01818">
    <property type="entry name" value="RNase_Z_BN"/>
    <property type="match status" value="1"/>
</dbReference>
<dbReference type="GO" id="GO:0042781">
    <property type="term" value="F:3'-tRNA processing endoribonuclease activity"/>
    <property type="evidence" value="ECO:0007669"/>
    <property type="project" value="UniProtKB-EC"/>
</dbReference>
<feature type="active site" description="Proton acceptor" evidence="11">
    <location>
        <position position="67"/>
    </location>
</feature>
<feature type="binding site" evidence="11">
    <location>
        <position position="67"/>
    </location>
    <ligand>
        <name>Zn(2+)</name>
        <dbReference type="ChEBI" id="CHEBI:29105"/>
        <label>2</label>
        <note>catalytic</note>
    </ligand>
</feature>
<comment type="subunit">
    <text evidence="1 11">Homodimer.</text>
</comment>
<dbReference type="Pfam" id="PF23023">
    <property type="entry name" value="Anti-Pycsar_Apyc1"/>
    <property type="match status" value="1"/>
</dbReference>
<keyword evidence="3 11" id="KW-0540">Nuclease</keyword>
<dbReference type="Gene3D" id="3.60.15.10">
    <property type="entry name" value="Ribonuclease Z/Hydroxyacylglutathione hydrolase-like"/>
    <property type="match status" value="1"/>
</dbReference>
<evidence type="ECO:0000256" key="4">
    <source>
        <dbReference type="ARBA" id="ARBA00022723"/>
    </source>
</evidence>
<feature type="binding site" evidence="11">
    <location>
        <position position="211"/>
    </location>
    <ligand>
        <name>Zn(2+)</name>
        <dbReference type="ChEBI" id="CHEBI:29105"/>
        <label>2</label>
        <note>catalytic</note>
    </ligand>
</feature>
<feature type="binding site" evidence="11">
    <location>
        <position position="140"/>
    </location>
    <ligand>
        <name>Zn(2+)</name>
        <dbReference type="ChEBI" id="CHEBI:29105"/>
        <label>1</label>
        <note>catalytic</note>
    </ligand>
</feature>
<dbReference type="SMART" id="SM00849">
    <property type="entry name" value="Lactamase_B"/>
    <property type="match status" value="1"/>
</dbReference>
<dbReference type="CDD" id="cd07717">
    <property type="entry name" value="RNaseZ_ZiPD-like_MBL-fold"/>
    <property type="match status" value="1"/>
</dbReference>
<evidence type="ECO:0000256" key="1">
    <source>
        <dbReference type="ARBA" id="ARBA00011738"/>
    </source>
</evidence>
<evidence type="ECO:0000256" key="7">
    <source>
        <dbReference type="ARBA" id="ARBA00022833"/>
    </source>
</evidence>
<dbReference type="EMBL" id="JBHSTE010000006">
    <property type="protein sequence ID" value="MFC6334386.1"/>
    <property type="molecule type" value="Genomic_DNA"/>
</dbReference>
<comment type="similarity">
    <text evidence="11">Belongs to the RNase Z family.</text>
</comment>
<dbReference type="PANTHER" id="PTHR46018:SF2">
    <property type="entry name" value="ZINC PHOSPHODIESTERASE ELAC PROTEIN 1"/>
    <property type="match status" value="1"/>
</dbReference>
<reference evidence="14" key="1">
    <citation type="journal article" date="2019" name="Int. J. Syst. Evol. Microbiol.">
        <title>The Global Catalogue of Microorganisms (GCM) 10K type strain sequencing project: providing services to taxonomists for standard genome sequencing and annotation.</title>
        <authorList>
            <consortium name="The Broad Institute Genomics Platform"/>
            <consortium name="The Broad Institute Genome Sequencing Center for Infectious Disease"/>
            <person name="Wu L."/>
            <person name="Ma J."/>
        </authorList>
    </citation>
    <scope>NUCLEOTIDE SEQUENCE [LARGE SCALE GENOMIC DNA]</scope>
    <source>
        <strain evidence="14">PCU 280</strain>
    </source>
</reference>
<evidence type="ECO:0000256" key="3">
    <source>
        <dbReference type="ARBA" id="ARBA00022722"/>
    </source>
</evidence>
<keyword evidence="6 11" id="KW-0378">Hydrolase</keyword>
<feature type="binding site" evidence="11">
    <location>
        <position position="211"/>
    </location>
    <ligand>
        <name>Zn(2+)</name>
        <dbReference type="ChEBI" id="CHEBI:29105"/>
        <label>1</label>
        <note>catalytic</note>
    </ligand>
</feature>
<comment type="catalytic activity">
    <reaction evidence="8">
        <text>3',5'-cyclic CMP + H2O = CMP + H(+)</text>
        <dbReference type="Rhea" id="RHEA:72675"/>
        <dbReference type="ChEBI" id="CHEBI:15377"/>
        <dbReference type="ChEBI" id="CHEBI:15378"/>
        <dbReference type="ChEBI" id="CHEBI:58003"/>
        <dbReference type="ChEBI" id="CHEBI:60377"/>
    </reaction>
    <physiologicalReaction direction="left-to-right" evidence="8">
        <dbReference type="Rhea" id="RHEA:72676"/>
    </physiologicalReaction>
</comment>
<dbReference type="InterPro" id="IPR013471">
    <property type="entry name" value="RNase_Z/BN"/>
</dbReference>
<sequence length="312" mass="34266">MELLFLGTNAGMPIRDRNVTSIAIKLCENGGSFWMVDCGEGTQHQLLKTPLKLNRLNKLFITHLHGDHVFGLPGLLSSRSSLGGTERLDIYGPNGLRELVETSLGITETYLGFPLNIVEIQEGMIVEDEDMTVVAAKLDHRIESYGYRMVERERTGALNAQWLSEMKVPPGPVYRELKSGKDVTLDDGRVIRSAEAVGKPLPGRIITILGDTRPCDNAVKLGEGADVLVHEATFAHELADKAHEYGHSTALQAAQIAHAAGAGRLFITHFSSRYKQEDLAELVAEARSVFTHTDAAIELKPYPINLSLLRSM</sequence>
<evidence type="ECO:0000256" key="6">
    <source>
        <dbReference type="ARBA" id="ARBA00022801"/>
    </source>
</evidence>
<accession>A0ABW1V822</accession>
<evidence type="ECO:0000256" key="9">
    <source>
        <dbReference type="ARBA" id="ARBA00034301"/>
    </source>
</evidence>
<evidence type="ECO:0000256" key="5">
    <source>
        <dbReference type="ARBA" id="ARBA00022759"/>
    </source>
</evidence>
<dbReference type="RefSeq" id="WP_379236865.1">
    <property type="nucleotide sequence ID" value="NZ_JBHSTE010000006.1"/>
</dbReference>
<keyword evidence="14" id="KW-1185">Reference proteome</keyword>
<protein>
    <recommendedName>
        <fullName evidence="11">Ribonuclease Z</fullName>
        <shortName evidence="11">RNase Z</shortName>
        <ecNumber evidence="11">3.1.26.11</ecNumber>
    </recommendedName>
    <alternativeName>
        <fullName evidence="11">tRNA 3 endonuclease</fullName>
    </alternativeName>
    <alternativeName>
        <fullName evidence="11">tRNase Z</fullName>
    </alternativeName>
</protein>
<dbReference type="EC" id="3.1.26.11" evidence="11"/>